<keyword evidence="8" id="KW-1185">Reference proteome</keyword>
<proteinExistence type="predicted"/>
<dbReference type="InterPro" id="IPR025304">
    <property type="entry name" value="ALIX_V_dom"/>
</dbReference>
<feature type="compositionally biased region" description="Basic and acidic residues" evidence="5">
    <location>
        <begin position="572"/>
        <end position="581"/>
    </location>
</feature>
<evidence type="ECO:0000313" key="7">
    <source>
        <dbReference type="EMBL" id="WAR09610.1"/>
    </source>
</evidence>
<protein>
    <submittedName>
        <fullName evidence="7">PTN23-like protein</fullName>
    </submittedName>
</protein>
<reference evidence="7" key="1">
    <citation type="submission" date="2022-11" db="EMBL/GenBank/DDBJ databases">
        <title>Centuries of genome instability and evolution in soft-shell clam transmissible cancer (bioRxiv).</title>
        <authorList>
            <person name="Hart S.F.M."/>
            <person name="Yonemitsu M.A."/>
            <person name="Giersch R.M."/>
            <person name="Beal B.F."/>
            <person name="Arriagada G."/>
            <person name="Davis B.W."/>
            <person name="Ostrander E.A."/>
            <person name="Goff S.P."/>
            <person name="Metzger M.J."/>
        </authorList>
    </citation>
    <scope>NUCLEOTIDE SEQUENCE</scope>
    <source>
        <strain evidence="7">MELC-2E11</strain>
        <tissue evidence="7">Siphon/mantle</tissue>
    </source>
</reference>
<sequence length="648" mass="73346">MEAVPRMPMISFELKHSPEYVEFGPTLKKYIHDHYGEDPAHYNKSCTELESLRQSAVHISHDFMGCSTLKKYYAQLQFLQGRFPMTEGGEASIPFTCLNKHVSCTTLELYIPYWVPWIPDRGMKVSCTHFQCAAWAFEHLRDHFGSAAMSLDMAHEILTYQVFFMLAQAQECILEKSMTDSRKSTITAKVAAQIVDFYNTALKHLETCNQLELISSKQYKEWKKKIDIKMLFYTCITHYYMGRQSEDQQKWGQCLAYYTLALEKLTEWASLVKGIPFNPNDPEISGPDIFNKLVPMSAHEAASLYSQYLASLQLDQTTLNPEPERLPQQLLEKCAALSVRPTAIKELVDSMTAVSSVSTDVEMGIRDIQETLQEESTAELEFQDMFGKRNPNAILSEIAQECSRLEEGHKKASQSNVNLHTAMNTHINNLKLLASPLEELQKLLPSLDQEREMRTQRQSLEDELRKSILEDDITGALCKQEGVNREKLFSEQLQKHDKNVSLIKQNLSAQGNILRALTDANAKYATVRRATSDALSRREQVIRDLINSYDVYEDLKTKSQKGLDFYRKLETNPKTFGKKDGSPPVTGTHPSVQGYLASQSGSLPPSGTASPIHMPQLPDSVPASPDHHRSEMETRKASPTSAAVISNR</sequence>
<dbReference type="EMBL" id="CP111018">
    <property type="protein sequence ID" value="WAR09610.1"/>
    <property type="molecule type" value="Genomic_DNA"/>
</dbReference>
<dbReference type="Gene3D" id="1.20.140.50">
    <property type="entry name" value="alix/aip1 like domains"/>
    <property type="match status" value="1"/>
</dbReference>
<dbReference type="Pfam" id="PF03097">
    <property type="entry name" value="BRO1"/>
    <property type="match status" value="2"/>
</dbReference>
<dbReference type="PANTHER" id="PTHR23030">
    <property type="entry name" value="PCD6 INTERACTING PROTEIN-RELATED"/>
    <property type="match status" value="1"/>
</dbReference>
<evidence type="ECO:0000256" key="2">
    <source>
        <dbReference type="ARBA" id="ARBA00004496"/>
    </source>
</evidence>
<name>A0ABY7EKB9_MYAAR</name>
<feature type="compositionally biased region" description="Basic and acidic residues" evidence="5">
    <location>
        <begin position="625"/>
        <end position="636"/>
    </location>
</feature>
<dbReference type="Gene3D" id="1.25.40.280">
    <property type="entry name" value="alix/aip1 like domains"/>
    <property type="match status" value="2"/>
</dbReference>
<dbReference type="InterPro" id="IPR004328">
    <property type="entry name" value="BRO1_dom"/>
</dbReference>
<dbReference type="InterPro" id="IPR038499">
    <property type="entry name" value="BRO1_sf"/>
</dbReference>
<evidence type="ECO:0000256" key="5">
    <source>
        <dbReference type="SAM" id="MobiDB-lite"/>
    </source>
</evidence>
<dbReference type="Pfam" id="PF13949">
    <property type="entry name" value="ALIX_LYPXL_bnd"/>
    <property type="match status" value="1"/>
</dbReference>
<keyword evidence="4" id="KW-0967">Endosome</keyword>
<gene>
    <name evidence="7" type="ORF">MAR_034686</name>
</gene>
<evidence type="ECO:0000313" key="8">
    <source>
        <dbReference type="Proteomes" id="UP001164746"/>
    </source>
</evidence>
<feature type="domain" description="BRO1" evidence="6">
    <location>
        <begin position="8"/>
        <end position="311"/>
    </location>
</feature>
<feature type="compositionally biased region" description="Polar residues" evidence="5">
    <location>
        <begin position="637"/>
        <end position="648"/>
    </location>
</feature>
<keyword evidence="3" id="KW-0963">Cytoplasm</keyword>
<dbReference type="PANTHER" id="PTHR23030:SF30">
    <property type="entry name" value="TYROSINE-PROTEIN PHOSPHATASE NON-RECEPTOR TYPE 23"/>
    <property type="match status" value="1"/>
</dbReference>
<dbReference type="Proteomes" id="UP001164746">
    <property type="component" value="Chromosome 7"/>
</dbReference>
<evidence type="ECO:0000256" key="1">
    <source>
        <dbReference type="ARBA" id="ARBA00004177"/>
    </source>
</evidence>
<evidence type="ECO:0000256" key="4">
    <source>
        <dbReference type="ARBA" id="ARBA00022753"/>
    </source>
</evidence>
<dbReference type="SMART" id="SM01041">
    <property type="entry name" value="BRO1"/>
    <property type="match status" value="1"/>
</dbReference>
<accession>A0ABY7EKB9</accession>
<comment type="subcellular location">
    <subcellularLocation>
        <location evidence="2">Cytoplasm</location>
    </subcellularLocation>
    <subcellularLocation>
        <location evidence="1">Endosome</location>
    </subcellularLocation>
</comment>
<evidence type="ECO:0000256" key="3">
    <source>
        <dbReference type="ARBA" id="ARBA00022490"/>
    </source>
</evidence>
<dbReference type="PROSITE" id="PS51180">
    <property type="entry name" value="BRO1"/>
    <property type="match status" value="1"/>
</dbReference>
<organism evidence="7 8">
    <name type="scientific">Mya arenaria</name>
    <name type="common">Soft-shell clam</name>
    <dbReference type="NCBI Taxonomy" id="6604"/>
    <lineage>
        <taxon>Eukaryota</taxon>
        <taxon>Metazoa</taxon>
        <taxon>Spiralia</taxon>
        <taxon>Lophotrochozoa</taxon>
        <taxon>Mollusca</taxon>
        <taxon>Bivalvia</taxon>
        <taxon>Autobranchia</taxon>
        <taxon>Heteroconchia</taxon>
        <taxon>Euheterodonta</taxon>
        <taxon>Imparidentia</taxon>
        <taxon>Neoheterodontei</taxon>
        <taxon>Myida</taxon>
        <taxon>Myoidea</taxon>
        <taxon>Myidae</taxon>
        <taxon>Mya</taxon>
    </lineage>
</organism>
<feature type="compositionally biased region" description="Polar residues" evidence="5">
    <location>
        <begin position="588"/>
        <end position="609"/>
    </location>
</feature>
<dbReference type="Gene3D" id="1.20.120.560">
    <property type="entry name" value="alix/aip1 in complex with the ypdl late domain"/>
    <property type="match status" value="1"/>
</dbReference>
<feature type="region of interest" description="Disordered" evidence="5">
    <location>
        <begin position="572"/>
        <end position="648"/>
    </location>
</feature>
<evidence type="ECO:0000259" key="6">
    <source>
        <dbReference type="PROSITE" id="PS51180"/>
    </source>
</evidence>